<name>A0ACB8U0A5_9APHY</name>
<evidence type="ECO:0000313" key="2">
    <source>
        <dbReference type="Proteomes" id="UP001055072"/>
    </source>
</evidence>
<reference evidence="1" key="1">
    <citation type="journal article" date="2021" name="Environ. Microbiol.">
        <title>Gene family expansions and transcriptome signatures uncover fungal adaptations to wood decay.</title>
        <authorList>
            <person name="Hage H."/>
            <person name="Miyauchi S."/>
            <person name="Viragh M."/>
            <person name="Drula E."/>
            <person name="Min B."/>
            <person name="Chaduli D."/>
            <person name="Navarro D."/>
            <person name="Favel A."/>
            <person name="Norest M."/>
            <person name="Lesage-Meessen L."/>
            <person name="Balint B."/>
            <person name="Merenyi Z."/>
            <person name="de Eugenio L."/>
            <person name="Morin E."/>
            <person name="Martinez A.T."/>
            <person name="Baldrian P."/>
            <person name="Stursova M."/>
            <person name="Martinez M.J."/>
            <person name="Novotny C."/>
            <person name="Magnuson J.K."/>
            <person name="Spatafora J.W."/>
            <person name="Maurice S."/>
            <person name="Pangilinan J."/>
            <person name="Andreopoulos W."/>
            <person name="LaButti K."/>
            <person name="Hundley H."/>
            <person name="Na H."/>
            <person name="Kuo A."/>
            <person name="Barry K."/>
            <person name="Lipzen A."/>
            <person name="Henrissat B."/>
            <person name="Riley R."/>
            <person name="Ahrendt S."/>
            <person name="Nagy L.G."/>
            <person name="Grigoriev I.V."/>
            <person name="Martin F."/>
            <person name="Rosso M.N."/>
        </authorList>
    </citation>
    <scope>NUCLEOTIDE SEQUENCE</scope>
    <source>
        <strain evidence="1">CBS 384.51</strain>
    </source>
</reference>
<gene>
    <name evidence="1" type="ORF">BDY19DRAFT_1072689</name>
</gene>
<proteinExistence type="predicted"/>
<comment type="caution">
    <text evidence="1">The sequence shown here is derived from an EMBL/GenBank/DDBJ whole genome shotgun (WGS) entry which is preliminary data.</text>
</comment>
<dbReference type="EMBL" id="MU274916">
    <property type="protein sequence ID" value="KAI0087711.1"/>
    <property type="molecule type" value="Genomic_DNA"/>
</dbReference>
<keyword evidence="2" id="KW-1185">Reference proteome</keyword>
<sequence length="518" mass="58031">MQDWKKIPNASDHLKWYQNKGKLKLDFFLSVIFVGMVLNGYDGSLVSGLQASDAWQADLNYPSGVRLGMLNAVAFISGLIVGPIITYIDENWGRRWGIRFYGYSLLIGSVVGCIAGVAGANGYALFCAGRAIIGFGLASFLMTSLVVVQEITHPRSRSSVAASWDSYWILGSVIAAWVIFGCTGHITSSWSWRIPYIIQVPMALYILIAVQFVPETPRFLLSKGREQEAFQFLVEYHGNGDPNDALVLFEFNEMKEAIQREKEAKAEKWSTILRSRANRHRVGLAMLMTFMTNLSGSSIIYYYYTTVFDLVGITDATTQTGINAGLSFFTWFCQLGFVYVGRFVGRRKILLWLWPALLLSLIGLTVSSGVFANKDQGDSKAGVATVVMVWVFLGVFNCSNPILYSYPAEVQTFSMRSKGLLVWNTITQLEGAYVTWVDAVALNSIGWKYYHVYMPLIIIQWFLVYFFMVETHGYTLEEIANVFDSKDDLTMVNTLEAGEVEQNVVGLKGDDRKSQDSK</sequence>
<accession>A0ACB8U0A5</accession>
<dbReference type="Proteomes" id="UP001055072">
    <property type="component" value="Unassembled WGS sequence"/>
</dbReference>
<protein>
    <submittedName>
        <fullName evidence="1">General substrate transporter</fullName>
    </submittedName>
</protein>
<evidence type="ECO:0000313" key="1">
    <source>
        <dbReference type="EMBL" id="KAI0087711.1"/>
    </source>
</evidence>
<organism evidence="1 2">
    <name type="scientific">Irpex rosettiformis</name>
    <dbReference type="NCBI Taxonomy" id="378272"/>
    <lineage>
        <taxon>Eukaryota</taxon>
        <taxon>Fungi</taxon>
        <taxon>Dikarya</taxon>
        <taxon>Basidiomycota</taxon>
        <taxon>Agaricomycotina</taxon>
        <taxon>Agaricomycetes</taxon>
        <taxon>Polyporales</taxon>
        <taxon>Irpicaceae</taxon>
        <taxon>Irpex</taxon>
    </lineage>
</organism>